<dbReference type="SMART" id="SM01091">
    <property type="entry name" value="CorC_HlyC"/>
    <property type="match status" value="1"/>
</dbReference>
<dbReference type="PROSITE" id="PS51371">
    <property type="entry name" value="CBS"/>
    <property type="match status" value="2"/>
</dbReference>
<dbReference type="PANTHER" id="PTHR43099">
    <property type="entry name" value="UPF0053 PROTEIN YRKA"/>
    <property type="match status" value="1"/>
</dbReference>
<feature type="transmembrane region" description="Helical" evidence="11">
    <location>
        <begin position="134"/>
        <end position="156"/>
    </location>
</feature>
<feature type="domain" description="CBS" evidence="12">
    <location>
        <begin position="220"/>
        <end position="279"/>
    </location>
</feature>
<organism evidence="14 15">
    <name type="scientific">Metabacillus idriensis</name>
    <dbReference type="NCBI Taxonomy" id="324768"/>
    <lineage>
        <taxon>Bacteria</taxon>
        <taxon>Bacillati</taxon>
        <taxon>Bacillota</taxon>
        <taxon>Bacilli</taxon>
        <taxon>Bacillales</taxon>
        <taxon>Bacillaceae</taxon>
        <taxon>Metabacillus</taxon>
    </lineage>
</organism>
<evidence type="ECO:0000256" key="11">
    <source>
        <dbReference type="SAM" id="Phobius"/>
    </source>
</evidence>
<gene>
    <name evidence="14" type="ORF">GJU41_12195</name>
</gene>
<evidence type="ECO:0000256" key="9">
    <source>
        <dbReference type="PROSITE-ProRule" id="PRU00703"/>
    </source>
</evidence>
<dbReference type="PANTHER" id="PTHR43099:SF2">
    <property type="entry name" value="UPF0053 PROTEIN YRKA"/>
    <property type="match status" value="1"/>
</dbReference>
<evidence type="ECO:0000256" key="4">
    <source>
        <dbReference type="ARBA" id="ARBA00022692"/>
    </source>
</evidence>
<dbReference type="Proteomes" id="UP000441585">
    <property type="component" value="Unassembled WGS sequence"/>
</dbReference>
<dbReference type="InterPro" id="IPR002550">
    <property type="entry name" value="CNNM"/>
</dbReference>
<evidence type="ECO:0000313" key="14">
    <source>
        <dbReference type="EMBL" id="MRX54734.1"/>
    </source>
</evidence>
<dbReference type="FunFam" id="3.10.580.10:FF:000002">
    <property type="entry name" value="Magnesium/cobalt efflux protein CorC"/>
    <property type="match status" value="1"/>
</dbReference>
<dbReference type="Gene3D" id="3.10.580.10">
    <property type="entry name" value="CBS-domain"/>
    <property type="match status" value="1"/>
</dbReference>
<name>A0A6I2MBK5_9BACI</name>
<dbReference type="InterPro" id="IPR051676">
    <property type="entry name" value="UPF0053_domain"/>
</dbReference>
<dbReference type="RefSeq" id="WP_070876077.1">
    <property type="nucleotide sequence ID" value="NZ_CAJFZX010000009.1"/>
</dbReference>
<evidence type="ECO:0000256" key="1">
    <source>
        <dbReference type="ARBA" id="ARBA00004651"/>
    </source>
</evidence>
<keyword evidence="5" id="KW-0677">Repeat</keyword>
<dbReference type="GO" id="GO:0005886">
    <property type="term" value="C:plasma membrane"/>
    <property type="evidence" value="ECO:0007669"/>
    <property type="project" value="UniProtKB-SubCell"/>
</dbReference>
<protein>
    <submittedName>
        <fullName evidence="14">DUF21 domain-containing protein</fullName>
    </submittedName>
</protein>
<evidence type="ECO:0000256" key="2">
    <source>
        <dbReference type="ARBA" id="ARBA00006337"/>
    </source>
</evidence>
<dbReference type="InterPro" id="IPR036318">
    <property type="entry name" value="FAD-bd_PCMH-like_sf"/>
</dbReference>
<feature type="transmembrane region" description="Helical" evidence="11">
    <location>
        <begin position="6"/>
        <end position="27"/>
    </location>
</feature>
<dbReference type="CDD" id="cd04590">
    <property type="entry name" value="CBS_pair_CorC_HlyC_assoc"/>
    <property type="match status" value="1"/>
</dbReference>
<sequence>MDIVNLLFVAILIALTAFFVASEFAIVKIRSSRLDQLIAEGKKGAVAAKKVTTHLDEYLSACQLGITVTALGLGWLGEPTVERLLRPVFDNFEINESISHVLTFGIAFASVTFLHVVIGELAPKTVAIQKAEAVTLLFATPLIWFYRIMFPFIWVLNGSARVITGLFGLKPASEHELAHTEEELRIILSESYESGEINQSELKYMNKIFEFDDRVAKEIMVPRTEIVAASVEKSFQDNLETMSMEKYTRYPVVNGDKDHVLGMINLKEIFTDIFSLSEEERKKSTIDKYIRPVIQVIESIPIHDLLIKMQKERVHMAILVDEYGGTAGLVTVEDIIEEIVGEIRDEFDQDEVPEVQKKGEGHYLLDGKVLIYEVNNLLGLEIDDTDVDTIGGWMLTENIDIQQGESIILDGYEFFAKEMEGHLIRVIEIFKLEEAEEELVAGEN</sequence>
<dbReference type="EMBL" id="WKKF01000002">
    <property type="protein sequence ID" value="MRX54734.1"/>
    <property type="molecule type" value="Genomic_DNA"/>
</dbReference>
<dbReference type="InterPro" id="IPR044751">
    <property type="entry name" value="Ion_transp-like_CBS"/>
</dbReference>
<evidence type="ECO:0000313" key="15">
    <source>
        <dbReference type="Proteomes" id="UP000441585"/>
    </source>
</evidence>
<evidence type="ECO:0000256" key="5">
    <source>
        <dbReference type="ARBA" id="ARBA00022737"/>
    </source>
</evidence>
<comment type="subcellular location">
    <subcellularLocation>
        <location evidence="1">Cell membrane</location>
        <topology evidence="1">Multi-pass membrane protein</topology>
    </subcellularLocation>
</comment>
<evidence type="ECO:0000256" key="8">
    <source>
        <dbReference type="ARBA" id="ARBA00023136"/>
    </source>
</evidence>
<evidence type="ECO:0000256" key="10">
    <source>
        <dbReference type="PROSITE-ProRule" id="PRU01193"/>
    </source>
</evidence>
<feature type="transmembrane region" description="Helical" evidence="11">
    <location>
        <begin position="97"/>
        <end position="122"/>
    </location>
</feature>
<dbReference type="Gene3D" id="3.30.465.10">
    <property type="match status" value="1"/>
</dbReference>
<keyword evidence="3" id="KW-1003">Cell membrane</keyword>
<keyword evidence="15" id="KW-1185">Reference proteome</keyword>
<dbReference type="InterPro" id="IPR046342">
    <property type="entry name" value="CBS_dom_sf"/>
</dbReference>
<dbReference type="Pfam" id="PF00571">
    <property type="entry name" value="CBS"/>
    <property type="match status" value="2"/>
</dbReference>
<comment type="caution">
    <text evidence="14">The sequence shown here is derived from an EMBL/GenBank/DDBJ whole genome shotgun (WGS) entry which is preliminary data.</text>
</comment>
<dbReference type="InterPro" id="IPR005170">
    <property type="entry name" value="Transptr-assoc_dom"/>
</dbReference>
<evidence type="ECO:0000256" key="6">
    <source>
        <dbReference type="ARBA" id="ARBA00022989"/>
    </source>
</evidence>
<evidence type="ECO:0000256" key="3">
    <source>
        <dbReference type="ARBA" id="ARBA00022475"/>
    </source>
</evidence>
<accession>A0A6I2MBK5</accession>
<proteinExistence type="inferred from homology"/>
<dbReference type="AlphaFoldDB" id="A0A6I2MBK5"/>
<dbReference type="SUPFAM" id="SSF56176">
    <property type="entry name" value="FAD-binding/transporter-associated domain-like"/>
    <property type="match status" value="1"/>
</dbReference>
<dbReference type="GO" id="GO:0050660">
    <property type="term" value="F:flavin adenine dinucleotide binding"/>
    <property type="evidence" value="ECO:0007669"/>
    <property type="project" value="InterPro"/>
</dbReference>
<feature type="domain" description="CNNM transmembrane" evidence="13">
    <location>
        <begin position="1"/>
        <end position="201"/>
    </location>
</feature>
<reference evidence="14 15" key="1">
    <citation type="submission" date="2019-11" db="EMBL/GenBank/DDBJ databases">
        <title>Bacillus idriensis genome.</title>
        <authorList>
            <person name="Konopka E.N."/>
            <person name="Newman J.D."/>
        </authorList>
    </citation>
    <scope>NUCLEOTIDE SEQUENCE [LARGE SCALE GENOMIC DNA]</scope>
    <source>
        <strain evidence="14 15">DSM 19097</strain>
    </source>
</reference>
<keyword evidence="6 10" id="KW-1133">Transmembrane helix</keyword>
<keyword evidence="7 9" id="KW-0129">CBS domain</keyword>
<evidence type="ECO:0000259" key="13">
    <source>
        <dbReference type="PROSITE" id="PS51846"/>
    </source>
</evidence>
<evidence type="ECO:0000256" key="7">
    <source>
        <dbReference type="ARBA" id="ARBA00023122"/>
    </source>
</evidence>
<dbReference type="InterPro" id="IPR016169">
    <property type="entry name" value="FAD-bd_PCMH_sub2"/>
</dbReference>
<dbReference type="PROSITE" id="PS51846">
    <property type="entry name" value="CNNM"/>
    <property type="match status" value="1"/>
</dbReference>
<feature type="domain" description="CBS" evidence="12">
    <location>
        <begin position="289"/>
        <end position="346"/>
    </location>
</feature>
<keyword evidence="8 10" id="KW-0472">Membrane</keyword>
<evidence type="ECO:0000259" key="12">
    <source>
        <dbReference type="PROSITE" id="PS51371"/>
    </source>
</evidence>
<keyword evidence="4 10" id="KW-0812">Transmembrane</keyword>
<comment type="similarity">
    <text evidence="2">Belongs to the UPF0053 family.</text>
</comment>
<dbReference type="Pfam" id="PF01595">
    <property type="entry name" value="CNNM"/>
    <property type="match status" value="1"/>
</dbReference>
<dbReference type="SUPFAM" id="SSF54631">
    <property type="entry name" value="CBS-domain pair"/>
    <property type="match status" value="1"/>
</dbReference>
<dbReference type="Pfam" id="PF03471">
    <property type="entry name" value="CorC_HlyC"/>
    <property type="match status" value="1"/>
</dbReference>
<dbReference type="InterPro" id="IPR000644">
    <property type="entry name" value="CBS_dom"/>
</dbReference>